<proteinExistence type="predicted"/>
<keyword evidence="1" id="KW-1133">Transmembrane helix</keyword>
<gene>
    <name evidence="2" type="ORF">GQF01_02850</name>
</gene>
<dbReference type="Proteomes" id="UP000481087">
    <property type="component" value="Unassembled WGS sequence"/>
</dbReference>
<accession>A0A6L8USK8</accession>
<feature type="transmembrane region" description="Helical" evidence="1">
    <location>
        <begin position="7"/>
        <end position="26"/>
    </location>
</feature>
<protein>
    <submittedName>
        <fullName evidence="2">Uncharacterized protein</fullName>
    </submittedName>
</protein>
<comment type="caution">
    <text evidence="2">The sequence shown here is derived from an EMBL/GenBank/DDBJ whole genome shotgun (WGS) entry which is preliminary data.</text>
</comment>
<evidence type="ECO:0000256" key="1">
    <source>
        <dbReference type="SAM" id="Phobius"/>
    </source>
</evidence>
<sequence length="200" mass="22325">MTRNNKIFLSIVTIVCIIGGYSYISFIGGTRFTPISAMKAQISVGSDITVFDQVDLPWGKVYLVDTPSGERTAVVRKKGPFWFCNSVTTFDNTNDSDPLRTIGWLNYQYSGVTPSESAALIAVISNDSQVAYIEAGVGVDRVKKKIEPNEPLLIWWPKTFPGSTLKPVALSSEGKVLYEYRFAQENVTDTKTLRWYPFKS</sequence>
<keyword evidence="1" id="KW-0812">Transmembrane</keyword>
<dbReference type="AlphaFoldDB" id="A0A6L8USK8"/>
<reference evidence="2 3" key="1">
    <citation type="submission" date="2019-12" db="EMBL/GenBank/DDBJ databases">
        <title>Paenibacillus sp. nov. sp. isolated from soil.</title>
        <authorList>
            <person name="Kim J."/>
            <person name="Jeong S.E."/>
            <person name="Jung H.S."/>
            <person name="Jeon C.O."/>
        </authorList>
    </citation>
    <scope>NUCLEOTIDE SEQUENCE [LARGE SCALE GENOMIC DNA]</scope>
    <source>
        <strain evidence="2 3">5J-6</strain>
    </source>
</reference>
<name>A0A6L8USK8_9BACL</name>
<evidence type="ECO:0000313" key="2">
    <source>
        <dbReference type="EMBL" id="MZQ81073.1"/>
    </source>
</evidence>
<evidence type="ECO:0000313" key="3">
    <source>
        <dbReference type="Proteomes" id="UP000481087"/>
    </source>
</evidence>
<dbReference type="RefSeq" id="WP_161405384.1">
    <property type="nucleotide sequence ID" value="NZ_WTUZ01000007.1"/>
</dbReference>
<keyword evidence="3" id="KW-1185">Reference proteome</keyword>
<keyword evidence="1" id="KW-0472">Membrane</keyword>
<dbReference type="EMBL" id="WTUZ01000007">
    <property type="protein sequence ID" value="MZQ81073.1"/>
    <property type="molecule type" value="Genomic_DNA"/>
</dbReference>
<organism evidence="2 3">
    <name type="scientific">Paenibacillus silvestris</name>
    <dbReference type="NCBI Taxonomy" id="2606219"/>
    <lineage>
        <taxon>Bacteria</taxon>
        <taxon>Bacillati</taxon>
        <taxon>Bacillota</taxon>
        <taxon>Bacilli</taxon>
        <taxon>Bacillales</taxon>
        <taxon>Paenibacillaceae</taxon>
        <taxon>Paenibacillus</taxon>
    </lineage>
</organism>